<evidence type="ECO:0000259" key="1">
    <source>
        <dbReference type="Pfam" id="PF03364"/>
    </source>
</evidence>
<dbReference type="CDD" id="cd07817">
    <property type="entry name" value="SRPBCC_8"/>
    <property type="match status" value="1"/>
</dbReference>
<keyword evidence="3" id="KW-1185">Reference proteome</keyword>
<reference evidence="2 3" key="1">
    <citation type="submission" date="2018-08" db="EMBL/GenBank/DDBJ databases">
        <title>Isolation, diversity and antifungal activity of Actinobacteria from cow dung.</title>
        <authorList>
            <person name="Ling L."/>
        </authorList>
    </citation>
    <scope>NUCLEOTIDE SEQUENCE [LARGE SCALE GENOMIC DNA]</scope>
    <source>
        <strain evidence="2 3">NEAU-LLE</strain>
    </source>
</reference>
<evidence type="ECO:0000313" key="3">
    <source>
        <dbReference type="Proteomes" id="UP000262172"/>
    </source>
</evidence>
<protein>
    <submittedName>
        <fullName evidence="2">SRPBCC family protein</fullName>
    </submittedName>
</protein>
<dbReference type="InterPro" id="IPR047137">
    <property type="entry name" value="ORF3"/>
</dbReference>
<dbReference type="AlphaFoldDB" id="A0A371NW37"/>
<accession>A0A371NW37</accession>
<dbReference type="SUPFAM" id="SSF55961">
    <property type="entry name" value="Bet v1-like"/>
    <property type="match status" value="1"/>
</dbReference>
<evidence type="ECO:0000313" key="2">
    <source>
        <dbReference type="EMBL" id="REJ06321.1"/>
    </source>
</evidence>
<organism evidence="2 3">
    <name type="scientific">Microbacterium bovistercoris</name>
    <dbReference type="NCBI Taxonomy" id="2293570"/>
    <lineage>
        <taxon>Bacteria</taxon>
        <taxon>Bacillati</taxon>
        <taxon>Actinomycetota</taxon>
        <taxon>Actinomycetes</taxon>
        <taxon>Micrococcales</taxon>
        <taxon>Microbacteriaceae</taxon>
        <taxon>Microbacterium</taxon>
    </lineage>
</organism>
<gene>
    <name evidence="2" type="ORF">DY023_06740</name>
</gene>
<comment type="caution">
    <text evidence="2">The sequence shown here is derived from an EMBL/GenBank/DDBJ whole genome shotgun (WGS) entry which is preliminary data.</text>
</comment>
<proteinExistence type="predicted"/>
<feature type="domain" description="Coenzyme Q-binding protein COQ10 START" evidence="1">
    <location>
        <begin position="23"/>
        <end position="142"/>
    </location>
</feature>
<dbReference type="InterPro" id="IPR005031">
    <property type="entry name" value="COQ10_START"/>
</dbReference>
<sequence length="165" mass="18708">MVAATRTEDDMNKAQIIRADVVVEKPAGYVFEQWADLEGLPRFLPMVDSIEKTAQDRSHWVVHIAGVRREFDAQMTQFTRDEEISWVATGDLKHSGTVRFLPQGAERTRVDVELSWVPENLLEKAGAAMNFDESMIESDLLRFKRMLESDDGTDPLQGISPLVFP</sequence>
<dbReference type="RefSeq" id="WP_116241579.1">
    <property type="nucleotide sequence ID" value="NZ_QUAB01000036.1"/>
</dbReference>
<dbReference type="Pfam" id="PF03364">
    <property type="entry name" value="Polyketide_cyc"/>
    <property type="match status" value="1"/>
</dbReference>
<dbReference type="InterPro" id="IPR023393">
    <property type="entry name" value="START-like_dom_sf"/>
</dbReference>
<dbReference type="PANTHER" id="PTHR33824:SF7">
    <property type="entry name" value="POLYKETIDE CYCLASE_DEHYDRASE AND LIPID TRANSPORT SUPERFAMILY PROTEIN"/>
    <property type="match status" value="1"/>
</dbReference>
<name>A0A371NW37_9MICO</name>
<dbReference type="PANTHER" id="PTHR33824">
    <property type="entry name" value="POLYKETIDE CYCLASE/DEHYDRASE AND LIPID TRANSPORT SUPERFAMILY PROTEIN"/>
    <property type="match status" value="1"/>
</dbReference>
<dbReference type="EMBL" id="QUAB01000036">
    <property type="protein sequence ID" value="REJ06321.1"/>
    <property type="molecule type" value="Genomic_DNA"/>
</dbReference>
<dbReference type="Proteomes" id="UP000262172">
    <property type="component" value="Unassembled WGS sequence"/>
</dbReference>
<dbReference type="Gene3D" id="3.30.530.20">
    <property type="match status" value="1"/>
</dbReference>